<dbReference type="PROSITE" id="PS00141">
    <property type="entry name" value="ASP_PROTEASE"/>
    <property type="match status" value="1"/>
</dbReference>
<dbReference type="Pfam" id="PF13352">
    <property type="entry name" value="DUF4100"/>
    <property type="match status" value="1"/>
</dbReference>
<evidence type="ECO:0000259" key="3">
    <source>
        <dbReference type="Pfam" id="PF13352"/>
    </source>
</evidence>
<dbReference type="InterPro" id="IPR001969">
    <property type="entry name" value="Aspartic_peptidase_AS"/>
</dbReference>
<evidence type="ECO:0000256" key="1">
    <source>
        <dbReference type="ARBA" id="ARBA00022750"/>
    </source>
</evidence>
<dbReference type="Gene3D" id="2.40.70.10">
    <property type="entry name" value="Acid Proteases"/>
    <property type="match status" value="1"/>
</dbReference>
<proteinExistence type="predicted"/>
<feature type="compositionally biased region" description="Basic and acidic residues" evidence="2">
    <location>
        <begin position="146"/>
        <end position="160"/>
    </location>
</feature>
<evidence type="ECO:0000313" key="5">
    <source>
        <dbReference type="Proteomes" id="UP000054485"/>
    </source>
</evidence>
<feature type="compositionally biased region" description="Basic and acidic residues" evidence="2">
    <location>
        <begin position="366"/>
        <end position="389"/>
    </location>
</feature>
<dbReference type="HOGENOM" id="CLU_004135_0_0_1"/>
<dbReference type="InterPro" id="IPR025165">
    <property type="entry name" value="DUF4100"/>
</dbReference>
<feature type="domain" description="DUF4100" evidence="3">
    <location>
        <begin position="328"/>
        <end position="489"/>
    </location>
</feature>
<dbReference type="GO" id="GO:0004190">
    <property type="term" value="F:aspartic-type endopeptidase activity"/>
    <property type="evidence" value="ECO:0007669"/>
    <property type="project" value="UniProtKB-KW"/>
</dbReference>
<keyword evidence="1" id="KW-0064">Aspartyl protease</keyword>
<feature type="region of interest" description="Disordered" evidence="2">
    <location>
        <begin position="218"/>
        <end position="248"/>
    </location>
</feature>
<feature type="compositionally biased region" description="Acidic residues" evidence="2">
    <location>
        <begin position="91"/>
        <end position="105"/>
    </location>
</feature>
<sequence>MLGLPEERKFLHSLLGKRWLEQAKKLTSEEYASYFWEGIYKKLRIKIETRLMAKDPDRDLSEAFPVDRVIAIAEKLLHRDRFDADLLLSEVETESESDSSTEENSDVNTDSESSESEAEFFRKKKKANEPKVKKEVKKSLKTAKGNVKEAKVKTSKDKKPGITSPEPMDEMEGLIKRMNSISLDDPDYALYYYRATRIDPTIKELIAAPIMKKGNNNQAEYKPNNVQNGQTNVRQNDNRNPIPHPMSSQHKLAASSLMHSPANASQSDAFPRIARGARDFLALRKAYARAFPALPSPYHPGASIHCPASLSDNSINRYEESEEDETDTEDEAYAFPVERVTRNSTQGRQERFKEVFPPGQSKNLRKSNDKDKGKEKVPTIPAKKAETQVKPKSTQPTPVTKAKPVNKREVGRSQEKSWDSDDIVMDDVDDRKATEKQMKNNDSPFKPTLNPDQKILETVLRTPIRLEVGELLGTSKELSGILANAIKPKTLPNDSKVEAHSVWTKTRGLLIKIAMHCNGQAINAIIDTGSQLNIVNKHIWKTIINRPIDVAKSVSMNDANGGEGKLRGLVQNVPLDCGRDDLGSGATTYPLMKEKMVHGYYLKILLI</sequence>
<reference evidence="5" key="2">
    <citation type="submission" date="2015-01" db="EMBL/GenBank/DDBJ databases">
        <title>Evolutionary Origins and Diversification of the Mycorrhizal Mutualists.</title>
        <authorList>
            <consortium name="DOE Joint Genome Institute"/>
            <consortium name="Mycorrhizal Genomics Consortium"/>
            <person name="Kohler A."/>
            <person name="Kuo A."/>
            <person name="Nagy L.G."/>
            <person name="Floudas D."/>
            <person name="Copeland A."/>
            <person name="Barry K.W."/>
            <person name="Cichocki N."/>
            <person name="Veneault-Fourrey C."/>
            <person name="LaButti K."/>
            <person name="Lindquist E.A."/>
            <person name="Lipzen A."/>
            <person name="Lundell T."/>
            <person name="Morin E."/>
            <person name="Murat C."/>
            <person name="Riley R."/>
            <person name="Ohm R."/>
            <person name="Sun H."/>
            <person name="Tunlid A."/>
            <person name="Henrissat B."/>
            <person name="Grigoriev I.V."/>
            <person name="Hibbett D.S."/>
            <person name="Martin F."/>
        </authorList>
    </citation>
    <scope>NUCLEOTIDE SEQUENCE [LARGE SCALE GENOMIC DNA]</scope>
    <source>
        <strain evidence="5">UH-Slu-Lm8-n1</strain>
    </source>
</reference>
<keyword evidence="1" id="KW-0378">Hydrolase</keyword>
<dbReference type="InParanoid" id="A0A0C9Z645"/>
<name>A0A0C9Z645_9AGAM</name>
<dbReference type="STRING" id="930992.A0A0C9Z645"/>
<gene>
    <name evidence="4" type="ORF">CY34DRAFT_18704</name>
</gene>
<evidence type="ECO:0000256" key="2">
    <source>
        <dbReference type="SAM" id="MobiDB-lite"/>
    </source>
</evidence>
<feature type="compositionally biased region" description="Polar residues" evidence="2">
    <location>
        <begin position="218"/>
        <end position="239"/>
    </location>
</feature>
<dbReference type="InterPro" id="IPR021109">
    <property type="entry name" value="Peptidase_aspartic_dom_sf"/>
</dbReference>
<reference evidence="4 5" key="1">
    <citation type="submission" date="2014-04" db="EMBL/GenBank/DDBJ databases">
        <authorList>
            <consortium name="DOE Joint Genome Institute"/>
            <person name="Kuo A."/>
            <person name="Ruytinx J."/>
            <person name="Rineau F."/>
            <person name="Colpaert J."/>
            <person name="Kohler A."/>
            <person name="Nagy L.G."/>
            <person name="Floudas D."/>
            <person name="Copeland A."/>
            <person name="Barry K.W."/>
            <person name="Cichocki N."/>
            <person name="Veneault-Fourrey C."/>
            <person name="LaButti K."/>
            <person name="Lindquist E.A."/>
            <person name="Lipzen A."/>
            <person name="Lundell T."/>
            <person name="Morin E."/>
            <person name="Murat C."/>
            <person name="Sun H."/>
            <person name="Tunlid A."/>
            <person name="Henrissat B."/>
            <person name="Grigoriev I.V."/>
            <person name="Hibbett D.S."/>
            <person name="Martin F."/>
            <person name="Nordberg H.P."/>
            <person name="Cantor M.N."/>
            <person name="Hua S.X."/>
        </authorList>
    </citation>
    <scope>NUCLEOTIDE SEQUENCE [LARGE SCALE GENOMIC DNA]</scope>
    <source>
        <strain evidence="4 5">UH-Slu-Lm8-n1</strain>
    </source>
</reference>
<dbReference type="OrthoDB" id="5535068at2759"/>
<feature type="region of interest" description="Disordered" evidence="2">
    <location>
        <begin position="91"/>
        <end position="168"/>
    </location>
</feature>
<accession>A0A0C9Z645</accession>
<feature type="compositionally biased region" description="Acidic residues" evidence="2">
    <location>
        <begin position="320"/>
        <end position="332"/>
    </location>
</feature>
<feature type="region of interest" description="Disordered" evidence="2">
    <location>
        <begin position="317"/>
        <end position="424"/>
    </location>
</feature>
<keyword evidence="5" id="KW-1185">Reference proteome</keyword>
<organism evidence="4 5">
    <name type="scientific">Suillus luteus UH-Slu-Lm8-n1</name>
    <dbReference type="NCBI Taxonomy" id="930992"/>
    <lineage>
        <taxon>Eukaryota</taxon>
        <taxon>Fungi</taxon>
        <taxon>Dikarya</taxon>
        <taxon>Basidiomycota</taxon>
        <taxon>Agaricomycotina</taxon>
        <taxon>Agaricomycetes</taxon>
        <taxon>Agaricomycetidae</taxon>
        <taxon>Boletales</taxon>
        <taxon>Suillineae</taxon>
        <taxon>Suillaceae</taxon>
        <taxon>Suillus</taxon>
    </lineage>
</organism>
<dbReference type="AlphaFoldDB" id="A0A0C9Z645"/>
<protein>
    <recommendedName>
        <fullName evidence="3">DUF4100 domain-containing protein</fullName>
    </recommendedName>
</protein>
<keyword evidence="1" id="KW-0645">Protease</keyword>
<feature type="compositionally biased region" description="Basic and acidic residues" evidence="2">
    <location>
        <begin position="406"/>
        <end position="419"/>
    </location>
</feature>
<evidence type="ECO:0000313" key="4">
    <source>
        <dbReference type="EMBL" id="KIK32935.1"/>
    </source>
</evidence>
<dbReference type="GO" id="GO:0006508">
    <property type="term" value="P:proteolysis"/>
    <property type="evidence" value="ECO:0007669"/>
    <property type="project" value="InterPro"/>
</dbReference>
<dbReference type="Proteomes" id="UP000054485">
    <property type="component" value="Unassembled WGS sequence"/>
</dbReference>
<dbReference type="EMBL" id="KN836073">
    <property type="protein sequence ID" value="KIK32935.1"/>
    <property type="molecule type" value="Genomic_DNA"/>
</dbReference>